<name>A0AB94IW23_9BACT</name>
<dbReference type="EMBL" id="FP929056">
    <property type="protein sequence ID" value="CBL27943.1"/>
    <property type="molecule type" value="Genomic_DNA"/>
</dbReference>
<sequence length="64" mass="7507">MQVIQQTRTSVNVSGYVDRLEHGIVRKHLEVQLEHVKEPVYVQRPIIDDLNSQVIVHDQVEQYV</sequence>
<gene>
    <name evidence="1" type="ORF">SY1_05340</name>
</gene>
<dbReference type="AlphaFoldDB" id="A0AB94IW23"/>
<dbReference type="KEGG" id="sbr:SY1_05340"/>
<evidence type="ECO:0000313" key="2">
    <source>
        <dbReference type="Proteomes" id="UP000008957"/>
    </source>
</evidence>
<evidence type="ECO:0000313" key="1">
    <source>
        <dbReference type="EMBL" id="CBL27943.1"/>
    </source>
</evidence>
<proteinExistence type="predicted"/>
<protein>
    <recommendedName>
        <fullName evidence="3">DUF2382 domain-containing protein</fullName>
    </recommendedName>
</protein>
<accession>A0AB94IW23</accession>
<dbReference type="Proteomes" id="UP000008957">
    <property type="component" value="Chromosome"/>
</dbReference>
<reference evidence="1 2" key="2">
    <citation type="submission" date="2010-03" db="EMBL/GenBank/DDBJ databases">
        <authorList>
            <person name="Pajon A."/>
        </authorList>
    </citation>
    <scope>NUCLEOTIDE SEQUENCE [LARGE SCALE GENOMIC DNA]</scope>
    <source>
        <strain evidence="1 2">SGP1</strain>
    </source>
</reference>
<organism evidence="1 2">
    <name type="scientific">Fretibacterium fastidiosum</name>
    <dbReference type="NCBI Taxonomy" id="651822"/>
    <lineage>
        <taxon>Bacteria</taxon>
        <taxon>Thermotogati</taxon>
        <taxon>Synergistota</taxon>
        <taxon>Synergistia</taxon>
        <taxon>Synergistales</taxon>
        <taxon>Aminobacteriaceae</taxon>
        <taxon>Fretibacterium</taxon>
    </lineage>
</organism>
<reference evidence="2" key="1">
    <citation type="submission" date="2010-03" db="EMBL/GenBank/DDBJ databases">
        <title>The genome sequence of Synergistetes sp. SGP1.</title>
        <authorList>
            <consortium name="metaHIT consortium -- http://www.metahit.eu/"/>
            <person name="Pajon A."/>
            <person name="Turner K."/>
            <person name="Parkhill J."/>
            <person name="Wade W."/>
            <person name="Vartoukian S."/>
        </authorList>
    </citation>
    <scope>NUCLEOTIDE SEQUENCE [LARGE SCALE GENOMIC DNA]</scope>
    <source>
        <strain evidence="2">SGP1</strain>
    </source>
</reference>
<keyword evidence="2" id="KW-1185">Reference proteome</keyword>
<dbReference type="RefSeq" id="WP_015556090.1">
    <property type="nucleotide sequence ID" value="NC_021038.1"/>
</dbReference>
<evidence type="ECO:0008006" key="3">
    <source>
        <dbReference type="Google" id="ProtNLM"/>
    </source>
</evidence>